<dbReference type="EMBL" id="AVOT02118302">
    <property type="protein sequence ID" value="MBW0584553.1"/>
    <property type="molecule type" value="Genomic_DNA"/>
</dbReference>
<accession>A0A9Q3Q3Y5</accession>
<evidence type="ECO:0000256" key="1">
    <source>
        <dbReference type="ARBA" id="ARBA00004496"/>
    </source>
</evidence>
<dbReference type="GO" id="GO:0006606">
    <property type="term" value="P:protein import into nucleus"/>
    <property type="evidence" value="ECO:0007669"/>
    <property type="project" value="InterPro"/>
</dbReference>
<name>A0A9Q3Q3Y5_9BASI</name>
<feature type="non-terminal residue" evidence="7">
    <location>
        <position position="1"/>
    </location>
</feature>
<dbReference type="AlphaFoldDB" id="A0A9Q3Q3Y5"/>
<reference evidence="7" key="1">
    <citation type="submission" date="2021-03" db="EMBL/GenBank/DDBJ databases">
        <title>Draft genome sequence of rust myrtle Austropuccinia psidii MF-1, a brazilian biotype.</title>
        <authorList>
            <person name="Quecine M.C."/>
            <person name="Pachon D.M.R."/>
            <person name="Bonatelli M.L."/>
            <person name="Correr F.H."/>
            <person name="Franceschini L.M."/>
            <person name="Leite T.F."/>
            <person name="Margarido G.R.A."/>
            <person name="Almeida C.A."/>
            <person name="Ferrarezi J.A."/>
            <person name="Labate C.A."/>
        </authorList>
    </citation>
    <scope>NUCLEOTIDE SEQUENCE</scope>
    <source>
        <strain evidence="7">MF-1</strain>
    </source>
</reference>
<feature type="domain" description="Importin N-terminal" evidence="6">
    <location>
        <begin position="17"/>
        <end position="97"/>
    </location>
</feature>
<gene>
    <name evidence="7" type="ORF">O181_124268</name>
</gene>
<dbReference type="InterPro" id="IPR001494">
    <property type="entry name" value="Importin-beta_N"/>
</dbReference>
<dbReference type="PANTHER" id="PTHR10527">
    <property type="entry name" value="IMPORTIN BETA"/>
    <property type="match status" value="1"/>
</dbReference>
<dbReference type="GO" id="GO:0005737">
    <property type="term" value="C:cytoplasm"/>
    <property type="evidence" value="ECO:0007669"/>
    <property type="project" value="UniProtKB-SubCell"/>
</dbReference>
<dbReference type="InterPro" id="IPR011989">
    <property type="entry name" value="ARM-like"/>
</dbReference>
<keyword evidence="3" id="KW-0963">Cytoplasm</keyword>
<dbReference type="PROSITE" id="PS50166">
    <property type="entry name" value="IMPORTIN_B_NT"/>
    <property type="match status" value="1"/>
</dbReference>
<evidence type="ECO:0000256" key="2">
    <source>
        <dbReference type="ARBA" id="ARBA00022448"/>
    </source>
</evidence>
<keyword evidence="2" id="KW-0813">Transport</keyword>
<sequence>KPYTNTLSPDPALRSNATNQLETSSRQHFAPDLDSLLSVLISTYKPSHIKNAAGLAIKNSLTSREVIRNEELIQRWKSVPDDIRMKVKDGLIQMLGDNKRPVFQFSSQAIAAIRAEELPLGMWSGLISQLLQIINTPERGVSLRQSATLVKLPEVLAAQSNEILTPVFSGARKEEPSPKVQLASVDALLDSLEFVCHNFEREGERNYIMQVICKATQSPTPDVQVAAFGCLVRIIQLYYLVFTYIAFQTSNEQTGDHCCNENLNQHLQGSPQRTWPKKGVAYGLASLCGCTCIETA</sequence>
<protein>
    <recommendedName>
        <fullName evidence="6">Importin N-terminal domain-containing protein</fullName>
    </recommendedName>
</protein>
<evidence type="ECO:0000256" key="5">
    <source>
        <dbReference type="ARBA" id="ARBA00022927"/>
    </source>
</evidence>
<organism evidence="7 8">
    <name type="scientific">Austropuccinia psidii MF-1</name>
    <dbReference type="NCBI Taxonomy" id="1389203"/>
    <lineage>
        <taxon>Eukaryota</taxon>
        <taxon>Fungi</taxon>
        <taxon>Dikarya</taxon>
        <taxon>Basidiomycota</taxon>
        <taxon>Pucciniomycotina</taxon>
        <taxon>Pucciniomycetes</taxon>
        <taxon>Pucciniales</taxon>
        <taxon>Sphaerophragmiaceae</taxon>
        <taxon>Austropuccinia</taxon>
    </lineage>
</organism>
<keyword evidence="4" id="KW-0677">Repeat</keyword>
<evidence type="ECO:0000256" key="3">
    <source>
        <dbReference type="ARBA" id="ARBA00022490"/>
    </source>
</evidence>
<comment type="caution">
    <text evidence="7">The sequence shown here is derived from an EMBL/GenBank/DDBJ whole genome shotgun (WGS) entry which is preliminary data.</text>
</comment>
<dbReference type="Pfam" id="PF03810">
    <property type="entry name" value="IBN_N"/>
    <property type="match status" value="1"/>
</dbReference>
<evidence type="ECO:0000256" key="4">
    <source>
        <dbReference type="ARBA" id="ARBA00022737"/>
    </source>
</evidence>
<evidence type="ECO:0000259" key="6">
    <source>
        <dbReference type="PROSITE" id="PS50166"/>
    </source>
</evidence>
<dbReference type="GO" id="GO:0031267">
    <property type="term" value="F:small GTPase binding"/>
    <property type="evidence" value="ECO:0007669"/>
    <property type="project" value="InterPro"/>
</dbReference>
<dbReference type="OrthoDB" id="2677826at2759"/>
<evidence type="ECO:0000313" key="7">
    <source>
        <dbReference type="EMBL" id="MBW0584553.1"/>
    </source>
</evidence>
<dbReference type="InterPro" id="IPR040122">
    <property type="entry name" value="Importin_beta"/>
</dbReference>
<keyword evidence="5" id="KW-0653">Protein transport</keyword>
<dbReference type="SUPFAM" id="SSF48371">
    <property type="entry name" value="ARM repeat"/>
    <property type="match status" value="1"/>
</dbReference>
<dbReference type="Gene3D" id="1.25.10.10">
    <property type="entry name" value="Leucine-rich Repeat Variant"/>
    <property type="match status" value="1"/>
</dbReference>
<evidence type="ECO:0000313" key="8">
    <source>
        <dbReference type="Proteomes" id="UP000765509"/>
    </source>
</evidence>
<keyword evidence="8" id="KW-1185">Reference proteome</keyword>
<dbReference type="Proteomes" id="UP000765509">
    <property type="component" value="Unassembled WGS sequence"/>
</dbReference>
<proteinExistence type="predicted"/>
<dbReference type="InterPro" id="IPR016024">
    <property type="entry name" value="ARM-type_fold"/>
</dbReference>
<comment type="subcellular location">
    <subcellularLocation>
        <location evidence="1">Cytoplasm</location>
    </subcellularLocation>
</comment>